<proteinExistence type="predicted"/>
<protein>
    <submittedName>
        <fullName evidence="1">YkgJ family cysteine cluster protein</fullName>
    </submittedName>
</protein>
<name>A0ABW3NZM3_9SPHN</name>
<evidence type="ECO:0000313" key="1">
    <source>
        <dbReference type="EMBL" id="MFD1105209.1"/>
    </source>
</evidence>
<evidence type="ECO:0000313" key="2">
    <source>
        <dbReference type="Proteomes" id="UP001597203"/>
    </source>
</evidence>
<reference evidence="2" key="1">
    <citation type="journal article" date="2019" name="Int. J. Syst. Evol. Microbiol.">
        <title>The Global Catalogue of Microorganisms (GCM) 10K type strain sequencing project: providing services to taxonomists for standard genome sequencing and annotation.</title>
        <authorList>
            <consortium name="The Broad Institute Genomics Platform"/>
            <consortium name="The Broad Institute Genome Sequencing Center for Infectious Disease"/>
            <person name="Wu L."/>
            <person name="Ma J."/>
        </authorList>
    </citation>
    <scope>NUCLEOTIDE SEQUENCE [LARGE SCALE GENOMIC DNA]</scope>
    <source>
        <strain evidence="2">CCUG 54329</strain>
    </source>
</reference>
<dbReference type="EMBL" id="JBHTLS010000121">
    <property type="protein sequence ID" value="MFD1105209.1"/>
    <property type="molecule type" value="Genomic_DNA"/>
</dbReference>
<keyword evidence="2" id="KW-1185">Reference proteome</keyword>
<accession>A0ABW3NZM3</accession>
<comment type="caution">
    <text evidence="1">The sequence shown here is derived from an EMBL/GenBank/DDBJ whole genome shotgun (WGS) entry which is preliminary data.</text>
</comment>
<dbReference type="RefSeq" id="WP_380910859.1">
    <property type="nucleotide sequence ID" value="NZ_JBHTLS010000121.1"/>
</dbReference>
<dbReference type="Pfam" id="PF03692">
    <property type="entry name" value="CxxCxxCC"/>
    <property type="match status" value="1"/>
</dbReference>
<dbReference type="Proteomes" id="UP001597203">
    <property type="component" value="Unassembled WGS sequence"/>
</dbReference>
<gene>
    <name evidence="1" type="ORF">ACFQ24_10060</name>
</gene>
<sequence length="267" mass="28379">MSMLSPTDAEAASPLHFSCTACGRCCHGLRLLLSLSEAIDWVDHGGRVELLCDAAPDLAFAEASGEAYRAARAVRATSGALPVTVAVLLTAVFDGPCPNLQPDMRCGAYHRRPNACRIYPAEIRPDRQIMAAEKLCPADAWGGAQPVFSDPMNGIADPVTALAIAQARSAGVGDVAAKVRLLARLGIDQVALANEGYAVWQPEPARLLEALLAARDEPTPADAQPIRVEIVSPREATRRMIAEAQGADALPDPTRGYRYLPLFADES</sequence>
<dbReference type="InterPro" id="IPR005358">
    <property type="entry name" value="Puta_zinc/iron-chelating_dom"/>
</dbReference>
<organism evidence="1 2">
    <name type="scientific">Sphingobium olei</name>
    <dbReference type="NCBI Taxonomy" id="420955"/>
    <lineage>
        <taxon>Bacteria</taxon>
        <taxon>Pseudomonadati</taxon>
        <taxon>Pseudomonadota</taxon>
        <taxon>Alphaproteobacteria</taxon>
        <taxon>Sphingomonadales</taxon>
        <taxon>Sphingomonadaceae</taxon>
        <taxon>Sphingobium</taxon>
    </lineage>
</organism>